<keyword evidence="1" id="KW-0479">Metal-binding</keyword>
<dbReference type="CDD" id="cd22343">
    <property type="entry name" value="PDDEXK_lambda_exonuclease-like"/>
    <property type="match status" value="1"/>
</dbReference>
<feature type="domain" description="SWIM-type" evidence="3">
    <location>
        <begin position="186"/>
        <end position="230"/>
    </location>
</feature>
<dbReference type="OrthoDB" id="5963286at2759"/>
<dbReference type="GO" id="GO:0006281">
    <property type="term" value="P:DNA repair"/>
    <property type="evidence" value="ECO:0007669"/>
    <property type="project" value="UniProtKB-ARBA"/>
</dbReference>
<evidence type="ECO:0000256" key="1">
    <source>
        <dbReference type="PROSITE-ProRule" id="PRU00325"/>
    </source>
</evidence>
<keyword evidence="1" id="KW-0862">Zinc</keyword>
<comment type="caution">
    <text evidence="4">The sequence shown here is derived from an EMBL/GenBank/DDBJ whole genome shotgun (WGS) entry which is preliminary data.</text>
</comment>
<dbReference type="InterPro" id="IPR007527">
    <property type="entry name" value="Znf_SWIM"/>
</dbReference>
<dbReference type="AlphaFoldDB" id="A0A2B4RCK4"/>
<gene>
    <name evidence="4" type="ORF">AWC38_SpisGene21793</name>
</gene>
<dbReference type="Pfam" id="PF09588">
    <property type="entry name" value="YqaJ"/>
    <property type="match status" value="1"/>
</dbReference>
<organism evidence="4 5">
    <name type="scientific">Stylophora pistillata</name>
    <name type="common">Smooth cauliflower coral</name>
    <dbReference type="NCBI Taxonomy" id="50429"/>
    <lineage>
        <taxon>Eukaryota</taxon>
        <taxon>Metazoa</taxon>
        <taxon>Cnidaria</taxon>
        <taxon>Anthozoa</taxon>
        <taxon>Hexacorallia</taxon>
        <taxon>Scleractinia</taxon>
        <taxon>Astrocoeniina</taxon>
        <taxon>Pocilloporidae</taxon>
        <taxon>Stylophora</taxon>
    </lineage>
</organism>
<keyword evidence="5" id="KW-1185">Reference proteome</keyword>
<dbReference type="GO" id="GO:0008270">
    <property type="term" value="F:zinc ion binding"/>
    <property type="evidence" value="ECO:0007669"/>
    <property type="project" value="UniProtKB-KW"/>
</dbReference>
<name>A0A2B4RCK4_STYPI</name>
<sequence>MPSAKSLPEAAFFSAEEKVQLLSGSCPRNLSKERLKEWLSFRKGTAKDGSARSEATKAELSQRVISYIKNSWENNFTEKWQHSAASKPEDQTTTVNCDFPESAQWVSLVDAKDDVPSFNIQNIVSYFIERKAKDNESNKDYKNVSSKAFGLFRHGHIQKLEIARDDDEKVHIRCNSSPEMKKNLKYNVKLSMCNNGGHEGNITFASCACPAGKGPSGSCKHIGALCYALEEFVRLKCTREFETCTSGLQRWNQPRKRKLDSQSVYEIDFSKKIYRREGRNNVKPLNDPRRPSEMNNDSKKVNRELLDKIKRVKPNCGFFRLISDEKIEQNKNEIISPIKELPVSLTEIFDRAKRIKRNLMVTDQERQNIALATKAQSNCQAWFEHRRVRITGSQSKRALLKRSSSPTKAMKEILHYNSQYQSHKMKQGLKDEKKIIWLYENKLDCKVSETGFVISQCYPFPGASPDGEVHRGLVGIKRIFTVGLSRKEAVCKRGISRDTSHGLVVNKNHKLYYQVQQLMLCTKSSWTDLVLSDTVYLIILHVKKNNKFLSDLVPKLEKFYDNHISLEITYPRVFFMDLLD</sequence>
<accession>A0A2B4RCK4</accession>
<evidence type="ECO:0000313" key="4">
    <source>
        <dbReference type="EMBL" id="PFX14077.1"/>
    </source>
</evidence>
<dbReference type="InterPro" id="IPR011604">
    <property type="entry name" value="PDDEXK-like_dom_sf"/>
</dbReference>
<dbReference type="InterPro" id="IPR019080">
    <property type="entry name" value="YqaJ_viral_recombinase"/>
</dbReference>
<dbReference type="PANTHER" id="PTHR47526:SF3">
    <property type="entry name" value="PHD-TYPE DOMAIN-CONTAINING PROTEIN"/>
    <property type="match status" value="1"/>
</dbReference>
<dbReference type="Proteomes" id="UP000225706">
    <property type="component" value="Unassembled WGS sequence"/>
</dbReference>
<protein>
    <recommendedName>
        <fullName evidence="3">SWIM-type domain-containing protein</fullName>
    </recommendedName>
</protein>
<evidence type="ECO:0000313" key="5">
    <source>
        <dbReference type="Proteomes" id="UP000225706"/>
    </source>
</evidence>
<dbReference type="SUPFAM" id="SSF52980">
    <property type="entry name" value="Restriction endonuclease-like"/>
    <property type="match status" value="1"/>
</dbReference>
<dbReference type="EMBL" id="LSMT01000843">
    <property type="protein sequence ID" value="PFX14077.1"/>
    <property type="molecule type" value="Genomic_DNA"/>
</dbReference>
<reference evidence="5" key="1">
    <citation type="journal article" date="2017" name="bioRxiv">
        <title>Comparative analysis of the genomes of Stylophora pistillata and Acropora digitifera provides evidence for extensive differences between species of corals.</title>
        <authorList>
            <person name="Voolstra C.R."/>
            <person name="Li Y."/>
            <person name="Liew Y.J."/>
            <person name="Baumgarten S."/>
            <person name="Zoccola D."/>
            <person name="Flot J.-F."/>
            <person name="Tambutte S."/>
            <person name="Allemand D."/>
            <person name="Aranda M."/>
        </authorList>
    </citation>
    <scope>NUCLEOTIDE SEQUENCE [LARGE SCALE GENOMIC DNA]</scope>
</reference>
<evidence type="ECO:0000259" key="3">
    <source>
        <dbReference type="PROSITE" id="PS50966"/>
    </source>
</evidence>
<proteinExistence type="predicted"/>
<dbReference type="InterPro" id="IPR011335">
    <property type="entry name" value="Restrct_endonuc-II-like"/>
</dbReference>
<dbReference type="PANTHER" id="PTHR47526">
    <property type="entry name" value="ATP-DEPENDENT DNA HELICASE"/>
    <property type="match status" value="1"/>
</dbReference>
<keyword evidence="1" id="KW-0863">Zinc-finger</keyword>
<feature type="region of interest" description="Disordered" evidence="2">
    <location>
        <begin position="278"/>
        <end position="298"/>
    </location>
</feature>
<dbReference type="Gene3D" id="3.90.320.10">
    <property type="match status" value="1"/>
</dbReference>
<evidence type="ECO:0000256" key="2">
    <source>
        <dbReference type="SAM" id="MobiDB-lite"/>
    </source>
</evidence>
<dbReference type="PROSITE" id="PS50966">
    <property type="entry name" value="ZF_SWIM"/>
    <property type="match status" value="1"/>
</dbReference>